<feature type="compositionally biased region" description="Basic residues" evidence="1">
    <location>
        <begin position="68"/>
        <end position="81"/>
    </location>
</feature>
<dbReference type="EMBL" id="KZ559220">
    <property type="protein sequence ID" value="PLB33202.1"/>
    <property type="molecule type" value="Genomic_DNA"/>
</dbReference>
<protein>
    <submittedName>
        <fullName evidence="2">Uncharacterized protein</fullName>
    </submittedName>
</protein>
<feature type="region of interest" description="Disordered" evidence="1">
    <location>
        <begin position="19"/>
        <end position="180"/>
    </location>
</feature>
<feature type="compositionally biased region" description="Basic and acidic residues" evidence="1">
    <location>
        <begin position="111"/>
        <end position="124"/>
    </location>
</feature>
<evidence type="ECO:0000313" key="2">
    <source>
        <dbReference type="EMBL" id="PLB33202.1"/>
    </source>
</evidence>
<sequence length="180" mass="19741">MEAAIAVKTVAACFPDCEVKPRSYPGGDPEMAGSVVASSPPLLMVSQAAVKQRREGWRPTSYGSGGRKQGRAPKKGRKIKAKATGESRGAMRAIKDNNNNNDNNKKKKEEKRKQREEGKKRGTRLDWFGWRVGQDPVPAEWLANNNNNNNDDNNNNNHNSDKTTTPTQNAFGSGPSGFDN</sequence>
<feature type="compositionally biased region" description="Polar residues" evidence="1">
    <location>
        <begin position="162"/>
        <end position="171"/>
    </location>
</feature>
<dbReference type="GeneID" id="36522782"/>
<dbReference type="AlphaFoldDB" id="A0A2I2EXV2"/>
<dbReference type="Proteomes" id="UP000234585">
    <property type="component" value="Unassembled WGS sequence"/>
</dbReference>
<accession>A0A2I2EXV2</accession>
<feature type="compositionally biased region" description="Low complexity" evidence="1">
    <location>
        <begin position="144"/>
        <end position="158"/>
    </location>
</feature>
<name>A0A2I2EXV2_ASPCN</name>
<evidence type="ECO:0000313" key="3">
    <source>
        <dbReference type="Proteomes" id="UP000234585"/>
    </source>
</evidence>
<organism evidence="2 3">
    <name type="scientific">Aspergillus candidus</name>
    <dbReference type="NCBI Taxonomy" id="41067"/>
    <lineage>
        <taxon>Eukaryota</taxon>
        <taxon>Fungi</taxon>
        <taxon>Dikarya</taxon>
        <taxon>Ascomycota</taxon>
        <taxon>Pezizomycotina</taxon>
        <taxon>Eurotiomycetes</taxon>
        <taxon>Eurotiomycetidae</taxon>
        <taxon>Eurotiales</taxon>
        <taxon>Aspergillaceae</taxon>
        <taxon>Aspergillus</taxon>
        <taxon>Aspergillus subgen. Circumdati</taxon>
    </lineage>
</organism>
<gene>
    <name evidence="2" type="ORF">BDW47DRAFT_121417</name>
</gene>
<evidence type="ECO:0000256" key="1">
    <source>
        <dbReference type="SAM" id="MobiDB-lite"/>
    </source>
</evidence>
<reference evidence="2 3" key="1">
    <citation type="submission" date="2017-12" db="EMBL/GenBank/DDBJ databases">
        <authorList>
            <consortium name="DOE Joint Genome Institute"/>
            <person name="Haridas S."/>
            <person name="Kjaerbolling I."/>
            <person name="Vesth T.C."/>
            <person name="Frisvad J.C."/>
            <person name="Nybo J.L."/>
            <person name="Theobald S."/>
            <person name="Kuo A."/>
            <person name="Bowyer P."/>
            <person name="Matsuda Y."/>
            <person name="Mondo S."/>
            <person name="Lyhne E.K."/>
            <person name="Kogle M.E."/>
            <person name="Clum A."/>
            <person name="Lipzen A."/>
            <person name="Salamov A."/>
            <person name="Ngan C.Y."/>
            <person name="Daum C."/>
            <person name="Chiniquy J."/>
            <person name="Barry K."/>
            <person name="LaButti K."/>
            <person name="Simmons B.A."/>
            <person name="Magnuson J.K."/>
            <person name="Mortensen U.H."/>
            <person name="Larsen T.O."/>
            <person name="Grigoriev I.V."/>
            <person name="Baker S.E."/>
            <person name="Andersen M.R."/>
            <person name="Nordberg H.P."/>
            <person name="Cantor M.N."/>
            <person name="Hua S.X."/>
        </authorList>
    </citation>
    <scope>NUCLEOTIDE SEQUENCE [LARGE SCALE GENOMIC DNA]</scope>
    <source>
        <strain evidence="2 3">CBS 102.13</strain>
    </source>
</reference>
<dbReference type="OrthoDB" id="10397951at2759"/>
<dbReference type="RefSeq" id="XP_024667214.1">
    <property type="nucleotide sequence ID" value="XM_024815622.1"/>
</dbReference>
<keyword evidence="3" id="KW-1185">Reference proteome</keyword>
<proteinExistence type="predicted"/>